<keyword evidence="3 7" id="KW-1133">Transmembrane helix</keyword>
<keyword evidence="1 7" id="KW-1003">Cell membrane</keyword>
<dbReference type="PANTHER" id="PTHR30518:SF2">
    <property type="entry name" value="ENDOLYTIC MUREIN TRANSGLYCOSYLASE"/>
    <property type="match status" value="1"/>
</dbReference>
<feature type="transmembrane region" description="Helical" evidence="7">
    <location>
        <begin position="62"/>
        <end position="85"/>
    </location>
</feature>
<evidence type="ECO:0000313" key="9">
    <source>
        <dbReference type="EMBL" id="TKD00703.1"/>
    </source>
</evidence>
<keyword evidence="6 7" id="KW-0961">Cell wall biogenesis/degradation</keyword>
<protein>
    <recommendedName>
        <fullName evidence="7">Endolytic murein transglycosylase</fullName>
        <ecNumber evidence="7">4.2.2.29</ecNumber>
    </recommendedName>
    <alternativeName>
        <fullName evidence="7">Peptidoglycan lytic transglycosylase</fullName>
    </alternativeName>
    <alternativeName>
        <fullName evidence="7">Peptidoglycan polymerization terminase</fullName>
    </alternativeName>
</protein>
<comment type="subcellular location">
    <subcellularLocation>
        <location evidence="7">Cell membrane</location>
        <topology evidence="7">Single-pass membrane protein</topology>
    </subcellularLocation>
</comment>
<dbReference type="HAMAP" id="MF_02065">
    <property type="entry name" value="MltG"/>
    <property type="match status" value="1"/>
</dbReference>
<evidence type="ECO:0000256" key="5">
    <source>
        <dbReference type="ARBA" id="ARBA00023239"/>
    </source>
</evidence>
<dbReference type="Pfam" id="PF02618">
    <property type="entry name" value="YceG"/>
    <property type="match status" value="1"/>
</dbReference>
<dbReference type="GO" id="GO:0008932">
    <property type="term" value="F:lytic endotransglycosylase activity"/>
    <property type="evidence" value="ECO:0007669"/>
    <property type="project" value="UniProtKB-UniRule"/>
</dbReference>
<keyword evidence="10" id="KW-1185">Reference proteome</keyword>
<reference evidence="9 10" key="1">
    <citation type="submission" date="2019-04" db="EMBL/GenBank/DDBJ databases">
        <authorList>
            <person name="Li Y."/>
            <person name="Wang J."/>
        </authorList>
    </citation>
    <scope>NUCLEOTIDE SEQUENCE [LARGE SCALE GENOMIC DNA]</scope>
    <source>
        <strain evidence="9 10">DSM 14668</strain>
    </source>
</reference>
<feature type="region of interest" description="Disordered" evidence="8">
    <location>
        <begin position="1"/>
        <end position="57"/>
    </location>
</feature>
<keyword evidence="4 7" id="KW-0472">Membrane</keyword>
<keyword evidence="2 7" id="KW-0812">Transmembrane</keyword>
<dbReference type="InterPro" id="IPR003770">
    <property type="entry name" value="MLTG-like"/>
</dbReference>
<feature type="site" description="Important for catalytic activity" evidence="7">
    <location>
        <position position="289"/>
    </location>
</feature>
<name>A0A4U1J0X6_9BACT</name>
<dbReference type="OrthoDB" id="9814591at2"/>
<dbReference type="Proteomes" id="UP000309215">
    <property type="component" value="Unassembled WGS sequence"/>
</dbReference>
<evidence type="ECO:0000256" key="6">
    <source>
        <dbReference type="ARBA" id="ARBA00023316"/>
    </source>
</evidence>
<evidence type="ECO:0000256" key="3">
    <source>
        <dbReference type="ARBA" id="ARBA00022989"/>
    </source>
</evidence>
<comment type="similarity">
    <text evidence="7">Belongs to the transglycosylase MltG family.</text>
</comment>
<evidence type="ECO:0000256" key="2">
    <source>
        <dbReference type="ARBA" id="ARBA00022692"/>
    </source>
</evidence>
<dbReference type="GO" id="GO:0009252">
    <property type="term" value="P:peptidoglycan biosynthetic process"/>
    <property type="evidence" value="ECO:0007669"/>
    <property type="project" value="UniProtKB-UniRule"/>
</dbReference>
<evidence type="ECO:0000256" key="8">
    <source>
        <dbReference type="SAM" id="MobiDB-lite"/>
    </source>
</evidence>
<sequence>MLCTGPAVPTRAPSSPGRRRRRASPPAPSEAGASSPSSLPPSPKKPRAPRTPRGRLSPRGRAALFAIAGAVSTVGLALLALVLGYGHLHAPDAGTTVELDWPAGLDSDEAAALLARHDLVRNEGAMAMFLRTTGGTGAFVPGPHLLPQGLDPWDLRHLLERSSKRPTTRVTIPEGYHRFDIATRLEKLRVAGKNAFLRASADPLLLDELGIERKGALGVESAEGYLFPATYDFPLDTDPKEIVRRLVTEADRRWAALATQHAAGFASLRNTLGYGRREILILASIVEKEAVQADERPLIASVFLNRLLDPTFKPKRLQSDPTASYACFSEPDVVPACAGFTGKITPAINRDAKNRYSTYVNDGLPPGPIANPGAPSIEAVLAPAATKYLYFVAKGGGRHTFSEALDQHNEAVRKLRATSPSAERPE</sequence>
<accession>A0A4U1J0X6</accession>
<feature type="compositionally biased region" description="Basic residues" evidence="8">
    <location>
        <begin position="44"/>
        <end position="57"/>
    </location>
</feature>
<dbReference type="GO" id="GO:0005886">
    <property type="term" value="C:plasma membrane"/>
    <property type="evidence" value="ECO:0007669"/>
    <property type="project" value="UniProtKB-SubCell"/>
</dbReference>
<dbReference type="PANTHER" id="PTHR30518">
    <property type="entry name" value="ENDOLYTIC MUREIN TRANSGLYCOSYLASE"/>
    <property type="match status" value="1"/>
</dbReference>
<dbReference type="AlphaFoldDB" id="A0A4U1J0X6"/>
<dbReference type="NCBIfam" id="TIGR00247">
    <property type="entry name" value="endolytic transglycosylase MltG"/>
    <property type="match status" value="1"/>
</dbReference>
<keyword evidence="5 7" id="KW-0456">Lyase</keyword>
<evidence type="ECO:0000313" key="10">
    <source>
        <dbReference type="Proteomes" id="UP000309215"/>
    </source>
</evidence>
<gene>
    <name evidence="7 9" type="primary">mltG</name>
    <name evidence="9" type="ORF">E8A74_33890</name>
</gene>
<proteinExistence type="inferred from homology"/>
<dbReference type="GO" id="GO:0071555">
    <property type="term" value="P:cell wall organization"/>
    <property type="evidence" value="ECO:0007669"/>
    <property type="project" value="UniProtKB-KW"/>
</dbReference>
<comment type="caution">
    <text evidence="9">The sequence shown here is derived from an EMBL/GenBank/DDBJ whole genome shotgun (WGS) entry which is preliminary data.</text>
</comment>
<dbReference type="EC" id="4.2.2.29" evidence="7"/>
<comment type="function">
    <text evidence="7">Functions as a peptidoglycan terminase that cleaves nascent peptidoglycan strands endolytically to terminate their elongation.</text>
</comment>
<dbReference type="Gene3D" id="3.30.160.60">
    <property type="entry name" value="Classic Zinc Finger"/>
    <property type="match status" value="1"/>
</dbReference>
<dbReference type="EMBL" id="SSMQ01000045">
    <property type="protein sequence ID" value="TKD00703.1"/>
    <property type="molecule type" value="Genomic_DNA"/>
</dbReference>
<evidence type="ECO:0000256" key="1">
    <source>
        <dbReference type="ARBA" id="ARBA00022475"/>
    </source>
</evidence>
<evidence type="ECO:0000256" key="7">
    <source>
        <dbReference type="HAMAP-Rule" id="MF_02065"/>
    </source>
</evidence>
<organism evidence="9 10">
    <name type="scientific">Polyangium fumosum</name>
    <dbReference type="NCBI Taxonomy" id="889272"/>
    <lineage>
        <taxon>Bacteria</taxon>
        <taxon>Pseudomonadati</taxon>
        <taxon>Myxococcota</taxon>
        <taxon>Polyangia</taxon>
        <taxon>Polyangiales</taxon>
        <taxon>Polyangiaceae</taxon>
        <taxon>Polyangium</taxon>
    </lineage>
</organism>
<comment type="catalytic activity">
    <reaction evidence="7">
        <text>a peptidoglycan chain = a peptidoglycan chain with N-acetyl-1,6-anhydromuramyl-[peptide] at the reducing end + a peptidoglycan chain with N-acetylglucosamine at the non-reducing end.</text>
        <dbReference type="EC" id="4.2.2.29"/>
    </reaction>
</comment>
<evidence type="ECO:0000256" key="4">
    <source>
        <dbReference type="ARBA" id="ARBA00023136"/>
    </source>
</evidence>